<evidence type="ECO:0000313" key="3">
    <source>
        <dbReference type="Proteomes" id="UP000824118"/>
    </source>
</evidence>
<reference evidence="2" key="2">
    <citation type="journal article" date="2021" name="PeerJ">
        <title>Extensive microbial diversity within the chicken gut microbiome revealed by metagenomics and culture.</title>
        <authorList>
            <person name="Gilroy R."/>
            <person name="Ravi A."/>
            <person name="Getino M."/>
            <person name="Pursley I."/>
            <person name="Horton D.L."/>
            <person name="Alikhan N.F."/>
            <person name="Baker D."/>
            <person name="Gharbi K."/>
            <person name="Hall N."/>
            <person name="Watson M."/>
            <person name="Adriaenssens E.M."/>
            <person name="Foster-Nyarko E."/>
            <person name="Jarju S."/>
            <person name="Secka A."/>
            <person name="Antonio M."/>
            <person name="Oren A."/>
            <person name="Chaudhuri R.R."/>
            <person name="La Ragione R."/>
            <person name="Hildebrand F."/>
            <person name="Pallen M.J."/>
        </authorList>
    </citation>
    <scope>NUCLEOTIDE SEQUENCE</scope>
    <source>
        <strain evidence="2">ChiGjej1B1-1684</strain>
    </source>
</reference>
<keyword evidence="1" id="KW-0472">Membrane</keyword>
<keyword evidence="1" id="KW-0812">Transmembrane</keyword>
<keyword evidence="1" id="KW-1133">Transmembrane helix</keyword>
<comment type="caution">
    <text evidence="2">The sequence shown here is derived from an EMBL/GenBank/DDBJ whole genome shotgun (WGS) entry which is preliminary data.</text>
</comment>
<protein>
    <submittedName>
        <fullName evidence="2">Uncharacterized protein</fullName>
    </submittedName>
</protein>
<organism evidence="2 3">
    <name type="scientific">Candidatus Limousia pullorum</name>
    <dbReference type="NCBI Taxonomy" id="2840860"/>
    <lineage>
        <taxon>Bacteria</taxon>
        <taxon>Bacillati</taxon>
        <taxon>Bacillota</taxon>
        <taxon>Clostridia</taxon>
        <taxon>Eubacteriales</taxon>
        <taxon>Oscillospiraceae</taxon>
        <taxon>Oscillospiraceae incertae sedis</taxon>
        <taxon>Candidatus Limousia</taxon>
    </lineage>
</organism>
<proteinExistence type="predicted"/>
<evidence type="ECO:0000256" key="1">
    <source>
        <dbReference type="SAM" id="Phobius"/>
    </source>
</evidence>
<dbReference type="Proteomes" id="UP000824118">
    <property type="component" value="Unassembled WGS sequence"/>
</dbReference>
<dbReference type="EMBL" id="DVNG01000098">
    <property type="protein sequence ID" value="HIU50668.1"/>
    <property type="molecule type" value="Genomic_DNA"/>
</dbReference>
<feature type="transmembrane region" description="Helical" evidence="1">
    <location>
        <begin position="54"/>
        <end position="78"/>
    </location>
</feature>
<accession>A0A9D1LYW0</accession>
<name>A0A9D1LYW0_9FIRM</name>
<dbReference type="AlphaFoldDB" id="A0A9D1LYW0"/>
<gene>
    <name evidence="2" type="ORF">IAD22_06620</name>
</gene>
<evidence type="ECO:0000313" key="2">
    <source>
        <dbReference type="EMBL" id="HIU50668.1"/>
    </source>
</evidence>
<feature type="transmembrane region" description="Helical" evidence="1">
    <location>
        <begin position="12"/>
        <end position="34"/>
    </location>
</feature>
<reference evidence="2" key="1">
    <citation type="submission" date="2020-10" db="EMBL/GenBank/DDBJ databases">
        <authorList>
            <person name="Gilroy R."/>
        </authorList>
    </citation>
    <scope>NUCLEOTIDE SEQUENCE</scope>
    <source>
        <strain evidence="2">ChiGjej1B1-1684</strain>
    </source>
</reference>
<sequence>MCTMFTAGNTCASGAFGIIMQLVGIAAGVVGVFISLTEQKTAAVTGNTSNLAAAAMVVSIIGIAVSFIGTVCIGICACRVNSAMSGLYSLSSYL</sequence>